<protein>
    <recommendedName>
        <fullName evidence="7">Zn(2)-C6 fungal-type domain-containing protein</fullName>
    </recommendedName>
</protein>
<dbReference type="PROSITE" id="PS50048">
    <property type="entry name" value="ZN2_CY6_FUNGAL_2"/>
    <property type="match status" value="1"/>
</dbReference>
<keyword evidence="2" id="KW-0479">Metal-binding</keyword>
<dbReference type="GO" id="GO:0003677">
    <property type="term" value="F:DNA binding"/>
    <property type="evidence" value="ECO:0007669"/>
    <property type="project" value="InterPro"/>
</dbReference>
<feature type="domain" description="Zn(2)-C6 fungal-type" evidence="7">
    <location>
        <begin position="17"/>
        <end position="49"/>
    </location>
</feature>
<dbReference type="AlphaFoldDB" id="A0A1Y2CAV1"/>
<evidence type="ECO:0000256" key="2">
    <source>
        <dbReference type="ARBA" id="ARBA00022723"/>
    </source>
</evidence>
<evidence type="ECO:0000259" key="7">
    <source>
        <dbReference type="PROSITE" id="PS50048"/>
    </source>
</evidence>
<dbReference type="CDD" id="cd00067">
    <property type="entry name" value="GAL4"/>
    <property type="match status" value="1"/>
</dbReference>
<organism evidence="8 9">
    <name type="scientific">Rhizoclosmatium globosum</name>
    <dbReference type="NCBI Taxonomy" id="329046"/>
    <lineage>
        <taxon>Eukaryota</taxon>
        <taxon>Fungi</taxon>
        <taxon>Fungi incertae sedis</taxon>
        <taxon>Chytridiomycota</taxon>
        <taxon>Chytridiomycota incertae sedis</taxon>
        <taxon>Chytridiomycetes</taxon>
        <taxon>Chytridiales</taxon>
        <taxon>Chytriomycetaceae</taxon>
        <taxon>Rhizoclosmatium</taxon>
    </lineage>
</organism>
<dbReference type="GO" id="GO:0000981">
    <property type="term" value="F:DNA-binding transcription factor activity, RNA polymerase II-specific"/>
    <property type="evidence" value="ECO:0007669"/>
    <property type="project" value="InterPro"/>
</dbReference>
<name>A0A1Y2CAV1_9FUNG</name>
<evidence type="ECO:0000256" key="6">
    <source>
        <dbReference type="SAM" id="MobiDB-lite"/>
    </source>
</evidence>
<dbReference type="GO" id="GO:0008270">
    <property type="term" value="F:zinc ion binding"/>
    <property type="evidence" value="ECO:0007669"/>
    <property type="project" value="InterPro"/>
</dbReference>
<dbReference type="InterPro" id="IPR050815">
    <property type="entry name" value="TF_fung"/>
</dbReference>
<comment type="caution">
    <text evidence="8">The sequence shown here is derived from an EMBL/GenBank/DDBJ whole genome shotgun (WGS) entry which is preliminary data.</text>
</comment>
<dbReference type="SUPFAM" id="SSF57701">
    <property type="entry name" value="Zn2/Cys6 DNA-binding domain"/>
    <property type="match status" value="1"/>
</dbReference>
<dbReference type="PANTHER" id="PTHR47338:SF20">
    <property type="entry name" value="ZN(II)2CYS6 TRANSCRIPTION FACTOR (EUROFUNG)"/>
    <property type="match status" value="1"/>
</dbReference>
<feature type="region of interest" description="Disordered" evidence="6">
    <location>
        <begin position="58"/>
        <end position="77"/>
    </location>
</feature>
<accession>A0A1Y2CAV1</accession>
<dbReference type="Proteomes" id="UP000193642">
    <property type="component" value="Unassembled WGS sequence"/>
</dbReference>
<evidence type="ECO:0000313" key="8">
    <source>
        <dbReference type="EMBL" id="ORY44169.1"/>
    </source>
</evidence>
<evidence type="ECO:0000256" key="5">
    <source>
        <dbReference type="ARBA" id="ARBA00023242"/>
    </source>
</evidence>
<gene>
    <name evidence="8" type="ORF">BCR33DRAFT_717245</name>
</gene>
<dbReference type="GO" id="GO:0005634">
    <property type="term" value="C:nucleus"/>
    <property type="evidence" value="ECO:0007669"/>
    <property type="project" value="UniProtKB-SubCell"/>
</dbReference>
<evidence type="ECO:0000256" key="4">
    <source>
        <dbReference type="ARBA" id="ARBA00023163"/>
    </source>
</evidence>
<sequence length="295" mass="33060">MPNSESPTPVPQVEGKSCGRCVKQKRPCDSGRPACSRCVKAGLSSECSYLRDFKPRAVHRKPQSSSPNSPPLELEDPALMPTTQDFDLVFTWFTHKPATAENVTSLIDGTSFILGFALQPAPLRLAVCTMASFFTRQDEAVTLGLYHRAVKAIASIDLKKPSVHSIQAFILLQTFCVGCLGVGLGKPYFLAALRQMSQLALNIDPDDSPWLNHLNLTDTQKEERRRIFWSLTYFHYQMLSVSRDDPAVILDLSRIKPLSAVQYLARLFSQWSLLHGNAGFCLLWQKLKRILRCPH</sequence>
<dbReference type="InterPro" id="IPR001138">
    <property type="entry name" value="Zn2Cys6_DnaBD"/>
</dbReference>
<dbReference type="InterPro" id="IPR007219">
    <property type="entry name" value="XnlR_reg_dom"/>
</dbReference>
<keyword evidence="4" id="KW-0804">Transcription</keyword>
<dbReference type="GO" id="GO:0006351">
    <property type="term" value="P:DNA-templated transcription"/>
    <property type="evidence" value="ECO:0007669"/>
    <property type="project" value="InterPro"/>
</dbReference>
<keyword evidence="5" id="KW-0539">Nucleus</keyword>
<dbReference type="InterPro" id="IPR036864">
    <property type="entry name" value="Zn2-C6_fun-type_DNA-bd_sf"/>
</dbReference>
<dbReference type="SMART" id="SM00066">
    <property type="entry name" value="GAL4"/>
    <property type="match status" value="1"/>
</dbReference>
<evidence type="ECO:0000313" key="9">
    <source>
        <dbReference type="Proteomes" id="UP000193642"/>
    </source>
</evidence>
<proteinExistence type="predicted"/>
<dbReference type="Pfam" id="PF04082">
    <property type="entry name" value="Fungal_trans"/>
    <property type="match status" value="1"/>
</dbReference>
<evidence type="ECO:0000256" key="1">
    <source>
        <dbReference type="ARBA" id="ARBA00004123"/>
    </source>
</evidence>
<keyword evidence="9" id="KW-1185">Reference proteome</keyword>
<dbReference type="Gene3D" id="4.10.240.10">
    <property type="entry name" value="Zn(2)-C6 fungal-type DNA-binding domain"/>
    <property type="match status" value="1"/>
</dbReference>
<dbReference type="Pfam" id="PF00172">
    <property type="entry name" value="Zn_clus"/>
    <property type="match status" value="1"/>
</dbReference>
<dbReference type="PANTHER" id="PTHR47338">
    <property type="entry name" value="ZN(II)2CYS6 TRANSCRIPTION FACTOR (EUROFUNG)-RELATED"/>
    <property type="match status" value="1"/>
</dbReference>
<dbReference type="EMBL" id="MCGO01000023">
    <property type="protein sequence ID" value="ORY44169.1"/>
    <property type="molecule type" value="Genomic_DNA"/>
</dbReference>
<dbReference type="OrthoDB" id="2123952at2759"/>
<reference evidence="8 9" key="1">
    <citation type="submission" date="2016-07" db="EMBL/GenBank/DDBJ databases">
        <title>Pervasive Adenine N6-methylation of Active Genes in Fungi.</title>
        <authorList>
            <consortium name="DOE Joint Genome Institute"/>
            <person name="Mondo S.J."/>
            <person name="Dannebaum R.O."/>
            <person name="Kuo R.C."/>
            <person name="Labutti K."/>
            <person name="Haridas S."/>
            <person name="Kuo A."/>
            <person name="Salamov A."/>
            <person name="Ahrendt S.R."/>
            <person name="Lipzen A."/>
            <person name="Sullivan W."/>
            <person name="Andreopoulos W.B."/>
            <person name="Clum A."/>
            <person name="Lindquist E."/>
            <person name="Daum C."/>
            <person name="Ramamoorthy G.K."/>
            <person name="Gryganskyi A."/>
            <person name="Culley D."/>
            <person name="Magnuson J.K."/>
            <person name="James T.Y."/>
            <person name="O'Malley M.A."/>
            <person name="Stajich J.E."/>
            <person name="Spatafora J.W."/>
            <person name="Visel A."/>
            <person name="Grigoriev I.V."/>
        </authorList>
    </citation>
    <scope>NUCLEOTIDE SEQUENCE [LARGE SCALE GENOMIC DNA]</scope>
    <source>
        <strain evidence="8 9">JEL800</strain>
    </source>
</reference>
<evidence type="ECO:0000256" key="3">
    <source>
        <dbReference type="ARBA" id="ARBA00023015"/>
    </source>
</evidence>
<keyword evidence="3" id="KW-0805">Transcription regulation</keyword>
<comment type="subcellular location">
    <subcellularLocation>
        <location evidence="1">Nucleus</location>
    </subcellularLocation>
</comment>
<dbReference type="CDD" id="cd12148">
    <property type="entry name" value="fungal_TF_MHR"/>
    <property type="match status" value="1"/>
</dbReference>